<dbReference type="SUPFAM" id="SSF54427">
    <property type="entry name" value="NTF2-like"/>
    <property type="match status" value="1"/>
</dbReference>
<dbReference type="EMBL" id="CP113797">
    <property type="protein sequence ID" value="WAL60323.1"/>
    <property type="molecule type" value="Genomic_DNA"/>
</dbReference>
<dbReference type="AlphaFoldDB" id="A0A9E8ZFC4"/>
<protein>
    <submittedName>
        <fullName evidence="1">DUF4864 domain-containing protein</fullName>
    </submittedName>
</protein>
<dbReference type="Pfam" id="PF16156">
    <property type="entry name" value="DUF4864"/>
    <property type="match status" value="1"/>
</dbReference>
<dbReference type="KEGG" id="tsin:OXH18_24690"/>
<reference evidence="1" key="1">
    <citation type="submission" date="2022-12" db="EMBL/GenBank/DDBJ databases">
        <title>Polyphasic identification of a Novel Hot-Spring Cyanobacterium Ocullathermofonsia sinensis gen nov. sp. nov. and Genomic Insights on its Adaptations to the Thermal Habitat.</title>
        <authorList>
            <person name="Daroch M."/>
            <person name="Tang J."/>
            <person name="Jiang Y."/>
        </authorList>
    </citation>
    <scope>NUCLEOTIDE SEQUENCE</scope>
    <source>
        <strain evidence="1">PKUAC-SCTA174</strain>
    </source>
</reference>
<sequence length="125" mass="13949">MLPSTDRQAIRAIIERQLAAFQRDDATEAFTFASPGIQAQFGTAKAFMRMVRLGYPAVYRPRAIVFQELTTVEAMPAQKVLLMGPEGTIVMAVYLMQQQPDDSWRIHGCFLMPVDDQVDGQVDGP</sequence>
<dbReference type="Proteomes" id="UP001163152">
    <property type="component" value="Chromosome"/>
</dbReference>
<dbReference type="InterPro" id="IPR032710">
    <property type="entry name" value="NTF2-like_dom_sf"/>
</dbReference>
<gene>
    <name evidence="1" type="ORF">OXH18_24690</name>
</gene>
<organism evidence="1 2">
    <name type="scientific">Thermocoleostomius sinensis A174</name>
    <dbReference type="NCBI Taxonomy" id="2016057"/>
    <lineage>
        <taxon>Bacteria</taxon>
        <taxon>Bacillati</taxon>
        <taxon>Cyanobacteriota</taxon>
        <taxon>Cyanophyceae</taxon>
        <taxon>Oculatellales</taxon>
        <taxon>Oculatellaceae</taxon>
        <taxon>Thermocoleostomius</taxon>
    </lineage>
</organism>
<evidence type="ECO:0000313" key="2">
    <source>
        <dbReference type="Proteomes" id="UP001163152"/>
    </source>
</evidence>
<dbReference type="InterPro" id="IPR032347">
    <property type="entry name" value="DUF4864"/>
</dbReference>
<name>A0A9E8ZFC4_9CYAN</name>
<accession>A0A9E8ZFC4</accession>
<keyword evidence="2" id="KW-1185">Reference proteome</keyword>
<evidence type="ECO:0000313" key="1">
    <source>
        <dbReference type="EMBL" id="WAL60323.1"/>
    </source>
</evidence>
<dbReference type="RefSeq" id="WP_268610203.1">
    <property type="nucleotide sequence ID" value="NZ_CP113797.1"/>
</dbReference>
<proteinExistence type="predicted"/>